<accession>A0A8X6T3X1</accession>
<protein>
    <submittedName>
        <fullName evidence="1">Uncharacterized protein</fullName>
    </submittedName>
</protein>
<proteinExistence type="predicted"/>
<dbReference type="AlphaFoldDB" id="A0A8X6T3X1"/>
<reference evidence="1" key="1">
    <citation type="submission" date="2020-08" db="EMBL/GenBank/DDBJ databases">
        <title>Multicomponent nature underlies the extraordinary mechanical properties of spider dragline silk.</title>
        <authorList>
            <person name="Kono N."/>
            <person name="Nakamura H."/>
            <person name="Mori M."/>
            <person name="Yoshida Y."/>
            <person name="Ohtoshi R."/>
            <person name="Malay A.D."/>
            <person name="Moran D.A.P."/>
            <person name="Tomita M."/>
            <person name="Numata K."/>
            <person name="Arakawa K."/>
        </authorList>
    </citation>
    <scope>NUCLEOTIDE SEQUENCE</scope>
</reference>
<gene>
    <name evidence="1" type="primary">NCL1_22128</name>
    <name evidence="1" type="ORF">TNCV_4647681</name>
</gene>
<organism evidence="1 2">
    <name type="scientific">Trichonephila clavipes</name>
    <name type="common">Golden silk orbweaver</name>
    <name type="synonym">Nephila clavipes</name>
    <dbReference type="NCBI Taxonomy" id="2585209"/>
    <lineage>
        <taxon>Eukaryota</taxon>
        <taxon>Metazoa</taxon>
        <taxon>Ecdysozoa</taxon>
        <taxon>Arthropoda</taxon>
        <taxon>Chelicerata</taxon>
        <taxon>Arachnida</taxon>
        <taxon>Araneae</taxon>
        <taxon>Araneomorphae</taxon>
        <taxon>Entelegynae</taxon>
        <taxon>Araneoidea</taxon>
        <taxon>Nephilidae</taxon>
        <taxon>Trichonephila</taxon>
    </lineage>
</organism>
<keyword evidence="2" id="KW-1185">Reference proteome</keyword>
<name>A0A8X6T3X1_TRICX</name>
<comment type="caution">
    <text evidence="1">The sequence shown here is derived from an EMBL/GenBank/DDBJ whole genome shotgun (WGS) entry which is preliminary data.</text>
</comment>
<evidence type="ECO:0000313" key="2">
    <source>
        <dbReference type="Proteomes" id="UP000887159"/>
    </source>
</evidence>
<evidence type="ECO:0000313" key="1">
    <source>
        <dbReference type="EMBL" id="GFY19596.1"/>
    </source>
</evidence>
<dbReference type="Proteomes" id="UP000887159">
    <property type="component" value="Unassembled WGS sequence"/>
</dbReference>
<dbReference type="EMBL" id="BMAU01021353">
    <property type="protein sequence ID" value="GFY19596.1"/>
    <property type="molecule type" value="Genomic_DNA"/>
</dbReference>
<sequence>MLGLTWQGYHKTVSVLLLSSLGMPDTHICFQSSISGGIWDATRGLLATDHVILNHGQVTWTTPELAPALLTTTPHQWEDISALDRFNVHRCPIRVSAEDKGCQAYPLDPRLDALALYSGCTPGGEPKSVKCLRSCDPVIETSSALRTKSFLFAKTFLNSPVTISPHKPLNSCRGVIYELDLLTTPEAKIFDGFSDQGGIQPNNSLVHYTSEDVDMILYDRDDEPVSRVPSMAHDTIFWARQRSKWFAFYFKIRKFTMKYYEQARVIVCGVAVSKLVWLSLVLVSS</sequence>